<evidence type="ECO:0000313" key="2">
    <source>
        <dbReference type="EMBL" id="RGV33546.1"/>
    </source>
</evidence>
<dbReference type="Proteomes" id="UP000186549">
    <property type="component" value="Unassembled WGS sequence"/>
</dbReference>
<evidence type="ECO:0000313" key="3">
    <source>
        <dbReference type="Proteomes" id="UP000186549"/>
    </source>
</evidence>
<proteinExistence type="predicted"/>
<evidence type="ECO:0000313" key="4">
    <source>
        <dbReference type="Proteomes" id="UP000285343"/>
    </source>
</evidence>
<reference evidence="2 4" key="2">
    <citation type="submission" date="2018-08" db="EMBL/GenBank/DDBJ databases">
        <title>A genome reference for cultivated species of the human gut microbiota.</title>
        <authorList>
            <person name="Zou Y."/>
            <person name="Xue W."/>
            <person name="Luo G."/>
        </authorList>
    </citation>
    <scope>NUCLEOTIDE SEQUENCE [LARGE SCALE GENOMIC DNA]</scope>
    <source>
        <strain evidence="2 4">AF14-42</strain>
    </source>
</reference>
<dbReference type="Proteomes" id="UP000285343">
    <property type="component" value="Unassembled WGS sequence"/>
</dbReference>
<organism evidence="1 3">
    <name type="scientific">Bacteroides uniformis</name>
    <dbReference type="NCBI Taxonomy" id="820"/>
    <lineage>
        <taxon>Bacteria</taxon>
        <taxon>Pseudomonadati</taxon>
        <taxon>Bacteroidota</taxon>
        <taxon>Bacteroidia</taxon>
        <taxon>Bacteroidales</taxon>
        <taxon>Bacteroidaceae</taxon>
        <taxon>Bacteroides</taxon>
    </lineage>
</organism>
<evidence type="ECO:0000313" key="1">
    <source>
        <dbReference type="EMBL" id="OKZ31951.1"/>
    </source>
</evidence>
<dbReference type="EMBL" id="MNQU01000238">
    <property type="protein sequence ID" value="OKZ31951.1"/>
    <property type="molecule type" value="Genomic_DNA"/>
</dbReference>
<dbReference type="RefSeq" id="WP_117948006.1">
    <property type="nucleotide sequence ID" value="NZ_QRZC01000055.1"/>
</dbReference>
<name>A0A1Q6HZ93_BACUN</name>
<protein>
    <submittedName>
        <fullName evidence="1">Uncharacterized protein</fullName>
    </submittedName>
</protein>
<sequence length="73" mass="8481">MKTNKKEIVRKSELLAQIRADLKAWEEAEPDFDDNYFDESDVISYYEFLVNKYRDEWVIIDDTGEGGGDEGAV</sequence>
<accession>A0A1Q6HZ93</accession>
<reference evidence="1 3" key="1">
    <citation type="journal article" date="2016" name="Nat. Biotechnol.">
        <title>Measurement of bacterial replication rates in microbial communities.</title>
        <authorList>
            <person name="Brown C.T."/>
            <person name="Olm M.R."/>
            <person name="Thomas B.C."/>
            <person name="Banfield J.F."/>
        </authorList>
    </citation>
    <scope>NUCLEOTIDE SEQUENCE [LARGE SCALE GENOMIC DNA]</scope>
    <source>
        <strain evidence="1">45_41</strain>
    </source>
</reference>
<gene>
    <name evidence="1" type="ORF">BHV79_12100</name>
    <name evidence="2" type="ORF">DWW14_23450</name>
</gene>
<comment type="caution">
    <text evidence="1">The sequence shown here is derived from an EMBL/GenBank/DDBJ whole genome shotgun (WGS) entry which is preliminary data.</text>
</comment>
<dbReference type="EMBL" id="QRZC01000055">
    <property type="protein sequence ID" value="RGV33546.1"/>
    <property type="molecule type" value="Genomic_DNA"/>
</dbReference>
<dbReference type="AlphaFoldDB" id="A0A1Q6HZ93"/>